<protein>
    <submittedName>
        <fullName evidence="2">Uncharacterized protein</fullName>
    </submittedName>
</protein>
<organism evidence="2">
    <name type="scientific">Chromera velia CCMP2878</name>
    <dbReference type="NCBI Taxonomy" id="1169474"/>
    <lineage>
        <taxon>Eukaryota</taxon>
        <taxon>Sar</taxon>
        <taxon>Alveolata</taxon>
        <taxon>Colpodellida</taxon>
        <taxon>Chromeraceae</taxon>
        <taxon>Chromera</taxon>
    </lineage>
</organism>
<dbReference type="EMBL" id="CDMZ01004624">
    <property type="protein sequence ID" value="CEM50304.1"/>
    <property type="molecule type" value="Genomic_DNA"/>
</dbReference>
<proteinExistence type="predicted"/>
<feature type="compositionally biased region" description="Basic and acidic residues" evidence="1">
    <location>
        <begin position="255"/>
        <end position="267"/>
    </location>
</feature>
<reference evidence="2" key="1">
    <citation type="submission" date="2014-11" db="EMBL/GenBank/DDBJ databases">
        <authorList>
            <person name="Otto D Thomas"/>
            <person name="Naeem Raeece"/>
        </authorList>
    </citation>
    <scope>NUCLEOTIDE SEQUENCE</scope>
</reference>
<accession>A0A0G4I0D1</accession>
<name>A0A0G4I0D1_9ALVE</name>
<feature type="region of interest" description="Disordered" evidence="1">
    <location>
        <begin position="217"/>
        <end position="287"/>
    </location>
</feature>
<dbReference type="AlphaFoldDB" id="A0A0G4I0D1"/>
<evidence type="ECO:0000256" key="1">
    <source>
        <dbReference type="SAM" id="MobiDB-lite"/>
    </source>
</evidence>
<gene>
    <name evidence="2" type="ORF">Cvel_34338</name>
</gene>
<dbReference type="VEuPathDB" id="CryptoDB:Cvel_34338"/>
<sequence>MMKAWRHNEINPLMGPDRDDELVHLKRMLQKSEWEKMEALRGRPPGGLHSTRGADSIALLQQQQQMKMQPDGRSGYEVRGGRGYTNLFKSVQENPWEWRRSYQGPPVAQDPRLLSVAPTVAGGIHGGSMAEVAINPLDAAVSDPDKQGQTLYYQTVKRPMPRFQDCHPSYSITHDVGQAAARVELSQRQQHQSTTNQIMHQQQLAGGQPVMHGFAPQSPPPGGYRAPAVMGTTGRIHQGDPSQPMSGFEGVIDATSHHDPYRTERGQKNPVYSTDGQQGGDYNCPIA</sequence>
<evidence type="ECO:0000313" key="2">
    <source>
        <dbReference type="EMBL" id="CEM50304.1"/>
    </source>
</evidence>